<reference evidence="1" key="2">
    <citation type="submission" date="2020-05" db="UniProtKB">
        <authorList>
            <consortium name="EnsemblMetazoa"/>
        </authorList>
    </citation>
    <scope>IDENTIFICATION</scope>
    <source>
        <strain evidence="1">A-37</strain>
    </source>
</reference>
<dbReference type="Proteomes" id="UP000075883">
    <property type="component" value="Unassembled WGS sequence"/>
</dbReference>
<keyword evidence="2" id="KW-1185">Reference proteome</keyword>
<evidence type="ECO:0008006" key="3">
    <source>
        <dbReference type="Google" id="ProtNLM"/>
    </source>
</evidence>
<accession>A0A182M7J3</accession>
<dbReference type="EnsemblMetazoa" id="ACUA011443-RA">
    <property type="protein sequence ID" value="ACUA011443-PA"/>
    <property type="gene ID" value="ACUA011443"/>
</dbReference>
<organism evidence="1 2">
    <name type="scientific">Anopheles culicifacies</name>
    <dbReference type="NCBI Taxonomy" id="139723"/>
    <lineage>
        <taxon>Eukaryota</taxon>
        <taxon>Metazoa</taxon>
        <taxon>Ecdysozoa</taxon>
        <taxon>Arthropoda</taxon>
        <taxon>Hexapoda</taxon>
        <taxon>Insecta</taxon>
        <taxon>Pterygota</taxon>
        <taxon>Neoptera</taxon>
        <taxon>Endopterygota</taxon>
        <taxon>Diptera</taxon>
        <taxon>Nematocera</taxon>
        <taxon>Culicoidea</taxon>
        <taxon>Culicidae</taxon>
        <taxon>Anophelinae</taxon>
        <taxon>Anopheles</taxon>
        <taxon>culicifacies species complex</taxon>
    </lineage>
</organism>
<protein>
    <recommendedName>
        <fullName evidence="3">HORMA domain-containing protein</fullName>
    </recommendedName>
</protein>
<dbReference type="VEuPathDB" id="VectorBase:ACUA011443"/>
<name>A0A182M7J3_9DIPT</name>
<dbReference type="EMBL" id="AXCM01021016">
    <property type="status" value="NOT_ANNOTATED_CDS"/>
    <property type="molecule type" value="Genomic_DNA"/>
</dbReference>
<reference evidence="2" key="1">
    <citation type="submission" date="2013-09" db="EMBL/GenBank/DDBJ databases">
        <title>The Genome Sequence of Anopheles culicifacies species A.</title>
        <authorList>
            <consortium name="The Broad Institute Genomics Platform"/>
            <person name="Neafsey D.E."/>
            <person name="Besansky N."/>
            <person name="Howell P."/>
            <person name="Walton C."/>
            <person name="Young S.K."/>
            <person name="Zeng Q."/>
            <person name="Gargeya S."/>
            <person name="Fitzgerald M."/>
            <person name="Haas B."/>
            <person name="Abouelleil A."/>
            <person name="Allen A.W."/>
            <person name="Alvarado L."/>
            <person name="Arachchi H.M."/>
            <person name="Berlin A.M."/>
            <person name="Chapman S.B."/>
            <person name="Gainer-Dewar J."/>
            <person name="Goldberg J."/>
            <person name="Griggs A."/>
            <person name="Gujja S."/>
            <person name="Hansen M."/>
            <person name="Howarth C."/>
            <person name="Imamovic A."/>
            <person name="Ireland A."/>
            <person name="Larimer J."/>
            <person name="McCowan C."/>
            <person name="Murphy C."/>
            <person name="Pearson M."/>
            <person name="Poon T.W."/>
            <person name="Priest M."/>
            <person name="Roberts A."/>
            <person name="Saif S."/>
            <person name="Shea T."/>
            <person name="Sisk P."/>
            <person name="Sykes S."/>
            <person name="Wortman J."/>
            <person name="Nusbaum C."/>
            <person name="Birren B."/>
        </authorList>
    </citation>
    <scope>NUCLEOTIDE SEQUENCE [LARGE SCALE GENOMIC DNA]</scope>
    <source>
        <strain evidence="2">A-37</strain>
    </source>
</reference>
<dbReference type="InterPro" id="IPR036570">
    <property type="entry name" value="HORMA_dom_sf"/>
</dbReference>
<evidence type="ECO:0000313" key="1">
    <source>
        <dbReference type="EnsemblMetazoa" id="ACUA011443-PA"/>
    </source>
</evidence>
<dbReference type="SUPFAM" id="SSF56019">
    <property type="entry name" value="The spindle assembly checkpoint protein mad2"/>
    <property type="match status" value="1"/>
</dbReference>
<dbReference type="AlphaFoldDB" id="A0A182M7J3"/>
<sequence length="145" mass="16678">MKPTRIAGRLLPHKEREVRLLEFIDWVMVDCEALLRDNRLLSITLDILNKPSCKIVEQWVIQIDTQYQQDDPPSAFGAMIEKIQLDQVLEIALRDKAVVPGNERDISIMLGTLPCHTNGLDTKYIRNIFYTTDMMKVSCSTVQEC</sequence>
<evidence type="ECO:0000313" key="2">
    <source>
        <dbReference type="Proteomes" id="UP000075883"/>
    </source>
</evidence>
<proteinExistence type="predicted"/>